<dbReference type="EMBL" id="POUA01000032">
    <property type="protein sequence ID" value="PZG52856.1"/>
    <property type="molecule type" value="Genomic_DNA"/>
</dbReference>
<evidence type="ECO:0000256" key="1">
    <source>
        <dbReference type="ARBA" id="ARBA00022574"/>
    </source>
</evidence>
<evidence type="ECO:0000313" key="5">
    <source>
        <dbReference type="EMBL" id="PZG52856.1"/>
    </source>
</evidence>
<organism evidence="5 6">
    <name type="scientific">Spongiactinospora gelatinilytica</name>
    <dbReference type="NCBI Taxonomy" id="2666298"/>
    <lineage>
        <taxon>Bacteria</taxon>
        <taxon>Bacillati</taxon>
        <taxon>Actinomycetota</taxon>
        <taxon>Actinomycetes</taxon>
        <taxon>Streptosporangiales</taxon>
        <taxon>Streptosporangiaceae</taxon>
        <taxon>Spongiactinospora</taxon>
    </lineage>
</organism>
<dbReference type="Pfam" id="PF13560">
    <property type="entry name" value="HTH_31"/>
    <property type="match status" value="1"/>
</dbReference>
<keyword evidence="1 3" id="KW-0853">WD repeat</keyword>
<accession>A0A2W2GTC3</accession>
<dbReference type="InterPro" id="IPR036322">
    <property type="entry name" value="WD40_repeat_dom_sf"/>
</dbReference>
<dbReference type="PROSITE" id="PS50294">
    <property type="entry name" value="WD_REPEATS_REGION"/>
    <property type="match status" value="4"/>
</dbReference>
<dbReference type="Pfam" id="PF00400">
    <property type="entry name" value="WD40"/>
    <property type="match status" value="5"/>
</dbReference>
<feature type="region of interest" description="Disordered" evidence="4">
    <location>
        <begin position="127"/>
        <end position="163"/>
    </location>
</feature>
<evidence type="ECO:0000256" key="4">
    <source>
        <dbReference type="SAM" id="MobiDB-lite"/>
    </source>
</evidence>
<dbReference type="InterPro" id="IPR053299">
    <property type="entry name" value="ASTRA_WD_repeat"/>
</dbReference>
<dbReference type="InterPro" id="IPR020472">
    <property type="entry name" value="WD40_PAC1"/>
</dbReference>
<feature type="repeat" description="WD" evidence="3">
    <location>
        <begin position="256"/>
        <end position="297"/>
    </location>
</feature>
<dbReference type="PROSITE" id="PS00678">
    <property type="entry name" value="WD_REPEATS_1"/>
    <property type="match status" value="3"/>
</dbReference>
<feature type="repeat" description="WD" evidence="3">
    <location>
        <begin position="214"/>
        <end position="255"/>
    </location>
</feature>
<gene>
    <name evidence="5" type="ORF">C1I98_06690</name>
</gene>
<keyword evidence="6" id="KW-1185">Reference proteome</keyword>
<dbReference type="PROSITE" id="PS50082">
    <property type="entry name" value="WD_REPEATS_2"/>
    <property type="match status" value="5"/>
</dbReference>
<dbReference type="InterPro" id="IPR001680">
    <property type="entry name" value="WD40_rpt"/>
</dbReference>
<feature type="repeat" description="WD" evidence="3">
    <location>
        <begin position="520"/>
        <end position="556"/>
    </location>
</feature>
<dbReference type="InterPro" id="IPR019775">
    <property type="entry name" value="WD40_repeat_CS"/>
</dbReference>
<dbReference type="Proteomes" id="UP000248544">
    <property type="component" value="Unassembled WGS sequence"/>
</dbReference>
<dbReference type="CDD" id="cd00200">
    <property type="entry name" value="WD40"/>
    <property type="match status" value="1"/>
</dbReference>
<dbReference type="SMART" id="SM00320">
    <property type="entry name" value="WD40"/>
    <property type="match status" value="5"/>
</dbReference>
<dbReference type="AlphaFoldDB" id="A0A2W2GTC3"/>
<dbReference type="PRINTS" id="PR00320">
    <property type="entry name" value="GPROTEINBRPT"/>
</dbReference>
<dbReference type="PANTHER" id="PTHR44156">
    <property type="entry name" value="SUPERNUMERARY LIMBS, ISOFORM B-RELATED"/>
    <property type="match status" value="1"/>
</dbReference>
<dbReference type="SUPFAM" id="SSF50978">
    <property type="entry name" value="WD40 repeat-like"/>
    <property type="match status" value="1"/>
</dbReference>
<comment type="caution">
    <text evidence="5">The sequence shown here is derived from an EMBL/GenBank/DDBJ whole genome shotgun (WGS) entry which is preliminary data.</text>
</comment>
<dbReference type="Gene3D" id="2.130.10.10">
    <property type="entry name" value="YVTN repeat-like/Quinoprotein amine dehydrogenase"/>
    <property type="match status" value="3"/>
</dbReference>
<name>A0A2W2GTC3_9ACTN</name>
<dbReference type="SUPFAM" id="SSF117289">
    <property type="entry name" value="Nucleoporin domain"/>
    <property type="match status" value="1"/>
</dbReference>
<dbReference type="InterPro" id="IPR015943">
    <property type="entry name" value="WD40/YVTN_repeat-like_dom_sf"/>
</dbReference>
<keyword evidence="2" id="KW-0677">Repeat</keyword>
<feature type="repeat" description="WD" evidence="3">
    <location>
        <begin position="307"/>
        <end position="338"/>
    </location>
</feature>
<evidence type="ECO:0000256" key="2">
    <source>
        <dbReference type="ARBA" id="ARBA00022737"/>
    </source>
</evidence>
<evidence type="ECO:0000256" key="3">
    <source>
        <dbReference type="PROSITE-ProRule" id="PRU00221"/>
    </source>
</evidence>
<dbReference type="RefSeq" id="WP_111166201.1">
    <property type="nucleotide sequence ID" value="NZ_POUA01000032.1"/>
</dbReference>
<evidence type="ECO:0000313" key="6">
    <source>
        <dbReference type="Proteomes" id="UP000248544"/>
    </source>
</evidence>
<protein>
    <submittedName>
        <fullName evidence="5">Uncharacterized protein</fullName>
    </submittedName>
</protein>
<proteinExistence type="predicted"/>
<sequence>MDGKAPDPEQARTAAEFVAGMRRLRSWSGLSYRQLAQRAAAAGRVLPHNTLAAALQRDTLPRKDLLVAFAKACGLPDEEVAAWTAARYRLSEETLRETAGETSGESPGKAAGEFYGATGEKFAGKAAWTRPGDDRKAAGSPLADVPATAGEDHEERRPAASGGFSRRDLLATAAVAGTLGAGIALAVPELLRRARATPRPRPDPTPIVGAQVSVLPHPDVVDTVAFSPHGRVLATGSLDGTVGLWEVATGRRLTVLTGHTHYVGSVVFSPDGRVLATSSFDGTVRLWDMTTMKLLTVLTGHAGPVLVRFSPDGRVLATSGHDAKVRLWDMSGRTLIALLGGHTGLAAITFSPDGHVLATNANDPMVRLWNVARARRTASLPFPEPGKSRVLFGPEGRLMRVDQGPRSVSVWDVAAGKSLTAFDVVASGTIVNDDGATGLADVVTRSLDGTVRVWPVHPGRPLSEPWVAFAGPPGQDKDLQLGRRGDVVAVCGMSGMTEPWKADTRVWLGDIYTKRHLTTLAGHTGRIRALAFSPRRDLVATASVDRTARLWRIRKL</sequence>
<feature type="repeat" description="WD" evidence="3">
    <location>
        <begin position="338"/>
        <end position="379"/>
    </location>
</feature>
<reference evidence="5 6" key="1">
    <citation type="submission" date="2018-01" db="EMBL/GenBank/DDBJ databases">
        <title>Draft genome sequence of Sphaerisporangium sp. 7K107.</title>
        <authorList>
            <person name="Sahin N."/>
            <person name="Saygin H."/>
            <person name="Ay H."/>
        </authorList>
    </citation>
    <scope>NUCLEOTIDE SEQUENCE [LARGE SCALE GENOMIC DNA]</scope>
    <source>
        <strain evidence="5 6">7K107</strain>
    </source>
</reference>